<gene>
    <name evidence="5" type="ORF">GA0070564_105104</name>
</gene>
<dbReference type="InterPro" id="IPR000843">
    <property type="entry name" value="HTH_LacI"/>
</dbReference>
<name>A0A1C4Z6U5_9ACTN</name>
<dbReference type="SMART" id="SM00354">
    <property type="entry name" value="HTH_LACI"/>
    <property type="match status" value="1"/>
</dbReference>
<dbReference type="OrthoDB" id="3563699at2"/>
<feature type="domain" description="HTH lacI-type" evidence="4">
    <location>
        <begin position="3"/>
        <end position="57"/>
    </location>
</feature>
<proteinExistence type="predicted"/>
<dbReference type="InterPro" id="IPR046335">
    <property type="entry name" value="LacI/GalR-like_sensor"/>
</dbReference>
<dbReference type="AlphaFoldDB" id="A0A1C4Z6U5"/>
<dbReference type="RefSeq" id="WP_091609794.1">
    <property type="nucleotide sequence ID" value="NZ_FMCX01000005.1"/>
</dbReference>
<evidence type="ECO:0000256" key="3">
    <source>
        <dbReference type="ARBA" id="ARBA00023163"/>
    </source>
</evidence>
<keyword evidence="6" id="KW-1185">Reference proteome</keyword>
<dbReference type="Proteomes" id="UP000199504">
    <property type="component" value="Unassembled WGS sequence"/>
</dbReference>
<sequence length="321" mass="33103">MPTTLKDVARLAEVSIKTVSNVVNDYPHVSDAVRSRVRAALAELDYRPNPTARQLRTGRTGMLALVLSGGGPACPDGLAGEVAAAAAERGYRVVVEEADALARELRPAPVDGVLLGADGRPPGPAGTPVVLLGGTGDGRRDLVAVDHARAAEDATAHLLRAGCRRVAAIGLELDGPGGTTPPYVLGYRRALDRAGLAPPAGPPHPTGRHRRAEGYRAARALLADAARPDGVVCASDPLAIGAMRAAFDLGLRVPEDVAVIGMGDSEEGRFYRPALSSVSVDTARLAREAVARIVARIARPGAPAARITVAHSVRVRASTGG</sequence>
<keyword evidence="3" id="KW-0804">Transcription</keyword>
<evidence type="ECO:0000313" key="5">
    <source>
        <dbReference type="EMBL" id="SCF28351.1"/>
    </source>
</evidence>
<dbReference type="Gene3D" id="3.40.50.2300">
    <property type="match status" value="2"/>
</dbReference>
<dbReference type="PANTHER" id="PTHR30146">
    <property type="entry name" value="LACI-RELATED TRANSCRIPTIONAL REPRESSOR"/>
    <property type="match status" value="1"/>
</dbReference>
<dbReference type="Pfam" id="PF13377">
    <property type="entry name" value="Peripla_BP_3"/>
    <property type="match status" value="1"/>
</dbReference>
<dbReference type="InterPro" id="IPR010982">
    <property type="entry name" value="Lambda_DNA-bd_dom_sf"/>
</dbReference>
<dbReference type="PROSITE" id="PS00356">
    <property type="entry name" value="HTH_LACI_1"/>
    <property type="match status" value="1"/>
</dbReference>
<evidence type="ECO:0000259" key="4">
    <source>
        <dbReference type="PROSITE" id="PS50932"/>
    </source>
</evidence>
<dbReference type="CDD" id="cd01392">
    <property type="entry name" value="HTH_LacI"/>
    <property type="match status" value="1"/>
</dbReference>
<dbReference type="SUPFAM" id="SSF47413">
    <property type="entry name" value="lambda repressor-like DNA-binding domains"/>
    <property type="match status" value="1"/>
</dbReference>
<dbReference type="SUPFAM" id="SSF53822">
    <property type="entry name" value="Periplasmic binding protein-like I"/>
    <property type="match status" value="1"/>
</dbReference>
<evidence type="ECO:0000256" key="2">
    <source>
        <dbReference type="ARBA" id="ARBA00023125"/>
    </source>
</evidence>
<dbReference type="GO" id="GO:0003700">
    <property type="term" value="F:DNA-binding transcription factor activity"/>
    <property type="evidence" value="ECO:0007669"/>
    <property type="project" value="TreeGrafter"/>
</dbReference>
<evidence type="ECO:0000313" key="6">
    <source>
        <dbReference type="Proteomes" id="UP000199504"/>
    </source>
</evidence>
<keyword evidence="1" id="KW-0805">Transcription regulation</keyword>
<organism evidence="5 6">
    <name type="scientific">Micromonospora mirobrigensis</name>
    <dbReference type="NCBI Taxonomy" id="262898"/>
    <lineage>
        <taxon>Bacteria</taxon>
        <taxon>Bacillati</taxon>
        <taxon>Actinomycetota</taxon>
        <taxon>Actinomycetes</taxon>
        <taxon>Micromonosporales</taxon>
        <taxon>Micromonosporaceae</taxon>
        <taxon>Micromonospora</taxon>
    </lineage>
</organism>
<accession>A0A1C4Z6U5</accession>
<dbReference type="CDD" id="cd06267">
    <property type="entry name" value="PBP1_LacI_sugar_binding-like"/>
    <property type="match status" value="1"/>
</dbReference>
<dbReference type="PANTHER" id="PTHR30146:SF109">
    <property type="entry name" value="HTH-TYPE TRANSCRIPTIONAL REGULATOR GALS"/>
    <property type="match status" value="1"/>
</dbReference>
<dbReference type="PROSITE" id="PS50932">
    <property type="entry name" value="HTH_LACI_2"/>
    <property type="match status" value="1"/>
</dbReference>
<dbReference type="InterPro" id="IPR028082">
    <property type="entry name" value="Peripla_BP_I"/>
</dbReference>
<dbReference type="Pfam" id="PF00356">
    <property type="entry name" value="LacI"/>
    <property type="match status" value="1"/>
</dbReference>
<dbReference type="EMBL" id="FMCX01000005">
    <property type="protein sequence ID" value="SCF28351.1"/>
    <property type="molecule type" value="Genomic_DNA"/>
</dbReference>
<protein>
    <submittedName>
        <fullName evidence="5">Transcriptional regulator, LacI family</fullName>
    </submittedName>
</protein>
<dbReference type="STRING" id="262898.GA0070564_105104"/>
<dbReference type="Gene3D" id="1.10.260.40">
    <property type="entry name" value="lambda repressor-like DNA-binding domains"/>
    <property type="match status" value="1"/>
</dbReference>
<dbReference type="GO" id="GO:0000976">
    <property type="term" value="F:transcription cis-regulatory region binding"/>
    <property type="evidence" value="ECO:0007669"/>
    <property type="project" value="TreeGrafter"/>
</dbReference>
<reference evidence="6" key="1">
    <citation type="submission" date="2016-06" db="EMBL/GenBank/DDBJ databases">
        <authorList>
            <person name="Varghese N."/>
            <person name="Submissions Spin"/>
        </authorList>
    </citation>
    <scope>NUCLEOTIDE SEQUENCE [LARGE SCALE GENOMIC DNA]</scope>
    <source>
        <strain evidence="6">DSM 44830</strain>
    </source>
</reference>
<keyword evidence="2" id="KW-0238">DNA-binding</keyword>
<evidence type="ECO:0000256" key="1">
    <source>
        <dbReference type="ARBA" id="ARBA00023015"/>
    </source>
</evidence>